<dbReference type="InterPro" id="IPR036280">
    <property type="entry name" value="Multihaem_cyt_sf"/>
</dbReference>
<dbReference type="KEGG" id="aba:Acid345_3601"/>
<dbReference type="OrthoDB" id="112491at2"/>
<dbReference type="PANTHER" id="PTHR35038">
    <property type="entry name" value="DISSIMILATORY SULFITE REDUCTASE SIRA"/>
    <property type="match status" value="1"/>
</dbReference>
<protein>
    <recommendedName>
        <fullName evidence="3">Cytochrome c-552/4 domain-containing protein</fullName>
    </recommendedName>
</protein>
<organism evidence="4 5">
    <name type="scientific">Koribacter versatilis (strain Ellin345)</name>
    <dbReference type="NCBI Taxonomy" id="204669"/>
    <lineage>
        <taxon>Bacteria</taxon>
        <taxon>Pseudomonadati</taxon>
        <taxon>Acidobacteriota</taxon>
        <taxon>Terriglobia</taxon>
        <taxon>Terriglobales</taxon>
        <taxon>Candidatus Korobacteraceae</taxon>
        <taxon>Candidatus Korobacter</taxon>
    </lineage>
</organism>
<dbReference type="InterPro" id="IPR051829">
    <property type="entry name" value="Multiheme_Cytochr_ET"/>
</dbReference>
<evidence type="ECO:0000313" key="5">
    <source>
        <dbReference type="Proteomes" id="UP000002432"/>
    </source>
</evidence>
<dbReference type="eggNOG" id="COG0457">
    <property type="taxonomic scope" value="Bacteria"/>
</dbReference>
<dbReference type="InterPro" id="IPR023155">
    <property type="entry name" value="Cyt_c-552/4"/>
</dbReference>
<reference evidence="4 5" key="1">
    <citation type="journal article" date="2009" name="Appl. Environ. Microbiol.">
        <title>Three genomes from the phylum Acidobacteria provide insight into the lifestyles of these microorganisms in soils.</title>
        <authorList>
            <person name="Ward N.L."/>
            <person name="Challacombe J.F."/>
            <person name="Janssen P.H."/>
            <person name="Henrissat B."/>
            <person name="Coutinho P.M."/>
            <person name="Wu M."/>
            <person name="Xie G."/>
            <person name="Haft D.H."/>
            <person name="Sait M."/>
            <person name="Badger J."/>
            <person name="Barabote R.D."/>
            <person name="Bradley B."/>
            <person name="Brettin T.S."/>
            <person name="Brinkac L.M."/>
            <person name="Bruce D."/>
            <person name="Creasy T."/>
            <person name="Daugherty S.C."/>
            <person name="Davidsen T.M."/>
            <person name="DeBoy R.T."/>
            <person name="Detter J.C."/>
            <person name="Dodson R.J."/>
            <person name="Durkin A.S."/>
            <person name="Ganapathy A."/>
            <person name="Gwinn-Giglio M."/>
            <person name="Han C.S."/>
            <person name="Khouri H."/>
            <person name="Kiss H."/>
            <person name="Kothari S.P."/>
            <person name="Madupu R."/>
            <person name="Nelson K.E."/>
            <person name="Nelson W.C."/>
            <person name="Paulsen I."/>
            <person name="Penn K."/>
            <person name="Ren Q."/>
            <person name="Rosovitz M.J."/>
            <person name="Selengut J.D."/>
            <person name="Shrivastava S."/>
            <person name="Sullivan S.A."/>
            <person name="Tapia R."/>
            <person name="Thompson L.S."/>
            <person name="Watkins K.L."/>
            <person name="Yang Q."/>
            <person name="Yu C."/>
            <person name="Zafar N."/>
            <person name="Zhou L."/>
            <person name="Kuske C.R."/>
        </authorList>
    </citation>
    <scope>NUCLEOTIDE SEQUENCE [LARGE SCALE GENOMIC DNA]</scope>
    <source>
        <strain evidence="4 5">Ellin345</strain>
    </source>
</reference>
<keyword evidence="1 2" id="KW-0732">Signal</keyword>
<evidence type="ECO:0000256" key="1">
    <source>
        <dbReference type="ARBA" id="ARBA00022729"/>
    </source>
</evidence>
<dbReference type="PANTHER" id="PTHR35038:SF8">
    <property type="entry name" value="C-TYPE POLYHEME CYTOCHROME OMCC"/>
    <property type="match status" value="1"/>
</dbReference>
<dbReference type="Gene3D" id="1.10.1130.10">
    <property type="entry name" value="Flavocytochrome C3, Chain A"/>
    <property type="match status" value="1"/>
</dbReference>
<sequence>MKWGQRYVYLAVATLLFSPVFLRAQLTTDDHVLGFEFWPTKEIASQKDIVGSQVCASCHADKANTQKITPMGETSVHAVDASPLRDHPALTFKGGAATYEIHTDGTHATFSATVNGQSKSADLLWAFGNGHLGQSYLFKKEDGYYYEARASYFEVLKSLSWTPSRELTRPESADEAMGRRIPDTELKKCFGCHTTGSNVAGRLTETNVKSGVSCEACHGPGASHAAEAAVAMSAGTPDAARGGILNPGKLSPSDSVDFCGACHISYWDLTLQRGRGIATLKAQPFRLEQSKCWQKGDARLTCTACHDPHKPLVTEAKSYDHNCLQCHVLMGQKPTAEQIGKACPKSTSDCATCHMQKIELPDFHHTFTDHRIRIAKAGEPFPD</sequence>
<proteinExistence type="predicted"/>
<evidence type="ECO:0000256" key="2">
    <source>
        <dbReference type="SAM" id="SignalP"/>
    </source>
</evidence>
<feature type="signal peptide" evidence="2">
    <location>
        <begin position="1"/>
        <end position="24"/>
    </location>
</feature>
<dbReference type="EnsemblBacteria" id="ABF42602">
    <property type="protein sequence ID" value="ABF42602"/>
    <property type="gene ID" value="Acid345_3601"/>
</dbReference>
<dbReference type="STRING" id="204669.Acid345_3601"/>
<evidence type="ECO:0000313" key="4">
    <source>
        <dbReference type="EMBL" id="ABF42602.1"/>
    </source>
</evidence>
<dbReference type="Pfam" id="PF13435">
    <property type="entry name" value="Cytochrome_C554"/>
    <property type="match status" value="1"/>
</dbReference>
<dbReference type="EMBL" id="CP000360">
    <property type="protein sequence ID" value="ABF42602.1"/>
    <property type="molecule type" value="Genomic_DNA"/>
</dbReference>
<dbReference type="SUPFAM" id="SSF48695">
    <property type="entry name" value="Multiheme cytochromes"/>
    <property type="match status" value="1"/>
</dbReference>
<name>Q1IKJ8_KORVE</name>
<dbReference type="HOGENOM" id="CLU_046129_0_0_0"/>
<evidence type="ECO:0000259" key="3">
    <source>
        <dbReference type="Pfam" id="PF13435"/>
    </source>
</evidence>
<feature type="chain" id="PRO_5004191619" description="Cytochrome c-552/4 domain-containing protein" evidence="2">
    <location>
        <begin position="25"/>
        <end position="383"/>
    </location>
</feature>
<gene>
    <name evidence="4" type="ordered locus">Acid345_3601</name>
</gene>
<feature type="domain" description="Cytochrome c-552/4" evidence="3">
    <location>
        <begin position="181"/>
        <end position="219"/>
    </location>
</feature>
<dbReference type="RefSeq" id="WP_011524401.1">
    <property type="nucleotide sequence ID" value="NC_008009.1"/>
</dbReference>
<accession>Q1IKJ8</accession>
<keyword evidence="5" id="KW-1185">Reference proteome</keyword>
<dbReference type="AlphaFoldDB" id="Q1IKJ8"/>
<dbReference type="Proteomes" id="UP000002432">
    <property type="component" value="Chromosome"/>
</dbReference>